<dbReference type="PROSITE" id="PS50943">
    <property type="entry name" value="HTH_CROC1"/>
    <property type="match status" value="1"/>
</dbReference>
<dbReference type="SMART" id="SM00530">
    <property type="entry name" value="HTH_XRE"/>
    <property type="match status" value="1"/>
</dbReference>
<dbReference type="RefSeq" id="WP_149690751.1">
    <property type="nucleotide sequence ID" value="NZ_SDPQ02000003.1"/>
</dbReference>
<dbReference type="InterPro" id="IPR001387">
    <property type="entry name" value="Cro/C1-type_HTH"/>
</dbReference>
<accession>A0A5M4FCI0</accession>
<dbReference type="InterPro" id="IPR014710">
    <property type="entry name" value="RmlC-like_jellyroll"/>
</dbReference>
<evidence type="ECO:0000313" key="3">
    <source>
        <dbReference type="EMBL" id="KAA1396108.1"/>
    </source>
</evidence>
<dbReference type="AlphaFoldDB" id="A0A5M4FCI0"/>
<dbReference type="Gene3D" id="2.60.120.10">
    <property type="entry name" value="Jelly Rolls"/>
    <property type="match status" value="1"/>
</dbReference>
<dbReference type="OrthoDB" id="73827at2"/>
<evidence type="ECO:0000313" key="4">
    <source>
        <dbReference type="Proteomes" id="UP000380867"/>
    </source>
</evidence>
<keyword evidence="1" id="KW-0238">DNA-binding</keyword>
<dbReference type="InterPro" id="IPR010982">
    <property type="entry name" value="Lambda_DNA-bd_dom_sf"/>
</dbReference>
<name>A0A5M4FCI0_9ACTN</name>
<protein>
    <submittedName>
        <fullName evidence="3">Helix-turn-helix transcriptional regulator</fullName>
    </submittedName>
</protein>
<organism evidence="3 4">
    <name type="scientific">Aeromicrobium ginsengisoli</name>
    <dbReference type="NCBI Taxonomy" id="363867"/>
    <lineage>
        <taxon>Bacteria</taxon>
        <taxon>Bacillati</taxon>
        <taxon>Actinomycetota</taxon>
        <taxon>Actinomycetes</taxon>
        <taxon>Propionibacteriales</taxon>
        <taxon>Nocardioidaceae</taxon>
        <taxon>Aeromicrobium</taxon>
    </lineage>
</organism>
<dbReference type="Pfam" id="PF01381">
    <property type="entry name" value="HTH_3"/>
    <property type="match status" value="1"/>
</dbReference>
<sequence>MSIIVDDISARIGKRVALERELRGWSLSELAERSGVSRAMIHKVERGESSPTATLLGKLSGAFGLTVSTLIARGEPRGTRVLARDDQELWVDPDTGYRRRQVITTPAGDITEIVMPPGKEVAVPAESYDFGMHVVWVVEGVLTFVVGDTTHELAAGDRLRMGDPAPVVYRNASPHDVRYVVTVFSSSTDT</sequence>
<evidence type="ECO:0000256" key="1">
    <source>
        <dbReference type="ARBA" id="ARBA00023125"/>
    </source>
</evidence>
<dbReference type="GO" id="GO:0003677">
    <property type="term" value="F:DNA binding"/>
    <property type="evidence" value="ECO:0007669"/>
    <property type="project" value="UniProtKB-KW"/>
</dbReference>
<dbReference type="GO" id="GO:0003700">
    <property type="term" value="F:DNA-binding transcription factor activity"/>
    <property type="evidence" value="ECO:0007669"/>
    <property type="project" value="TreeGrafter"/>
</dbReference>
<dbReference type="CDD" id="cd00093">
    <property type="entry name" value="HTH_XRE"/>
    <property type="match status" value="1"/>
</dbReference>
<dbReference type="SUPFAM" id="SSF47413">
    <property type="entry name" value="lambda repressor-like DNA-binding domains"/>
    <property type="match status" value="1"/>
</dbReference>
<dbReference type="CDD" id="cd02209">
    <property type="entry name" value="cupin_XRE_C"/>
    <property type="match status" value="1"/>
</dbReference>
<dbReference type="EMBL" id="SDPQ02000003">
    <property type="protein sequence ID" value="KAA1396108.1"/>
    <property type="molecule type" value="Genomic_DNA"/>
</dbReference>
<gene>
    <name evidence="3" type="ORF">ESP70_018480</name>
</gene>
<dbReference type="SUPFAM" id="SSF51182">
    <property type="entry name" value="RmlC-like cupins"/>
    <property type="match status" value="1"/>
</dbReference>
<dbReference type="InterPro" id="IPR011051">
    <property type="entry name" value="RmlC_Cupin_sf"/>
</dbReference>
<dbReference type="GO" id="GO:0005829">
    <property type="term" value="C:cytosol"/>
    <property type="evidence" value="ECO:0007669"/>
    <property type="project" value="TreeGrafter"/>
</dbReference>
<feature type="domain" description="HTH cro/C1-type" evidence="2">
    <location>
        <begin position="16"/>
        <end position="70"/>
    </location>
</feature>
<proteinExistence type="predicted"/>
<dbReference type="Proteomes" id="UP000380867">
    <property type="component" value="Unassembled WGS sequence"/>
</dbReference>
<dbReference type="PANTHER" id="PTHR46797">
    <property type="entry name" value="HTH-TYPE TRANSCRIPTIONAL REGULATOR"/>
    <property type="match status" value="1"/>
</dbReference>
<reference evidence="3" key="1">
    <citation type="submission" date="2019-09" db="EMBL/GenBank/DDBJ databases">
        <authorList>
            <person name="Li J."/>
        </authorList>
    </citation>
    <scope>NUCLEOTIDE SEQUENCE [LARGE SCALE GENOMIC DNA]</scope>
    <source>
        <strain evidence="3">JCM 14732</strain>
    </source>
</reference>
<dbReference type="PANTHER" id="PTHR46797:SF10">
    <property type="entry name" value="BLR1115 PROTEIN"/>
    <property type="match status" value="1"/>
</dbReference>
<comment type="caution">
    <text evidence="3">The sequence shown here is derived from an EMBL/GenBank/DDBJ whole genome shotgun (WGS) entry which is preliminary data.</text>
</comment>
<keyword evidence="4" id="KW-1185">Reference proteome</keyword>
<dbReference type="Gene3D" id="1.10.260.40">
    <property type="entry name" value="lambda repressor-like DNA-binding domains"/>
    <property type="match status" value="1"/>
</dbReference>
<evidence type="ECO:0000259" key="2">
    <source>
        <dbReference type="PROSITE" id="PS50943"/>
    </source>
</evidence>
<dbReference type="InterPro" id="IPR050807">
    <property type="entry name" value="TransReg_Diox_bact_type"/>
</dbReference>